<dbReference type="InterPro" id="IPR001761">
    <property type="entry name" value="Peripla_BP/Lac1_sug-bd_dom"/>
</dbReference>
<accession>A0A917LH41</accession>
<dbReference type="SMART" id="SM00354">
    <property type="entry name" value="HTH_LACI"/>
    <property type="match status" value="1"/>
</dbReference>
<gene>
    <name evidence="5" type="ORF">GCM10010916_44490</name>
</gene>
<comment type="caution">
    <text evidence="5">The sequence shown here is derived from an EMBL/GenBank/DDBJ whole genome shotgun (WGS) entry which is preliminary data.</text>
</comment>
<dbReference type="PROSITE" id="PS00356">
    <property type="entry name" value="HTH_LACI_1"/>
    <property type="match status" value="1"/>
</dbReference>
<keyword evidence="3" id="KW-0804">Transcription</keyword>
<dbReference type="PANTHER" id="PTHR30146">
    <property type="entry name" value="LACI-RELATED TRANSCRIPTIONAL REPRESSOR"/>
    <property type="match status" value="1"/>
</dbReference>
<dbReference type="AlphaFoldDB" id="A0A917LH41"/>
<dbReference type="SUPFAM" id="SSF53822">
    <property type="entry name" value="Periplasmic binding protein-like I"/>
    <property type="match status" value="1"/>
</dbReference>
<dbReference type="PANTHER" id="PTHR30146:SF105">
    <property type="entry name" value="CATABOLITE CONTROL PROTEIN B"/>
    <property type="match status" value="1"/>
</dbReference>
<evidence type="ECO:0000259" key="4">
    <source>
        <dbReference type="PROSITE" id="PS50932"/>
    </source>
</evidence>
<evidence type="ECO:0000313" key="5">
    <source>
        <dbReference type="EMBL" id="GGG22983.1"/>
    </source>
</evidence>
<sequence length="325" mass="36929">MANIKEIAKLAKVSVSTVSRVLNDHAYVSGDKRKAVLEAIEHLNYSRNMSAVQLINGKTNVIGVMLPFINHPYFTGLVEGISAEALKNNYQLMLCQTDYNELNEINVLKMLKTKQIDGIIICSKHMPLDQIEPYARYGPIVACEDVGSSPVSSVFLDHYTSFRRGINYLIERGHRHIGFCLGRNNGVNSQMRRRAYVDALTSIQEAIREEWIFYQSYRIEDGVDVLRKLLQMETRPTALLVTSDQVAAGIIMEAGKNGLRVPEDLAVIGFDNQPIAEVFDLTTIDNQLYEMGSQAFRIAYDQIMKIRELPEYRELEYRLIERSSV</sequence>
<dbReference type="Pfam" id="PF00532">
    <property type="entry name" value="Peripla_BP_1"/>
    <property type="match status" value="1"/>
</dbReference>
<dbReference type="CDD" id="cd06286">
    <property type="entry name" value="PBP1_CcpB-like"/>
    <property type="match status" value="1"/>
</dbReference>
<dbReference type="PROSITE" id="PS50932">
    <property type="entry name" value="HTH_LACI_2"/>
    <property type="match status" value="1"/>
</dbReference>
<dbReference type="EMBL" id="BMGR01000019">
    <property type="protein sequence ID" value="GGG22983.1"/>
    <property type="molecule type" value="Genomic_DNA"/>
</dbReference>
<dbReference type="Proteomes" id="UP000644756">
    <property type="component" value="Unassembled WGS sequence"/>
</dbReference>
<dbReference type="Gene3D" id="1.10.260.40">
    <property type="entry name" value="lambda repressor-like DNA-binding domains"/>
    <property type="match status" value="1"/>
</dbReference>
<keyword evidence="6" id="KW-1185">Reference proteome</keyword>
<reference evidence="5" key="1">
    <citation type="journal article" date="2014" name="Int. J. Syst. Evol. Microbiol.">
        <title>Complete genome sequence of Corynebacterium casei LMG S-19264T (=DSM 44701T), isolated from a smear-ripened cheese.</title>
        <authorList>
            <consortium name="US DOE Joint Genome Institute (JGI-PGF)"/>
            <person name="Walter F."/>
            <person name="Albersmeier A."/>
            <person name="Kalinowski J."/>
            <person name="Ruckert C."/>
        </authorList>
    </citation>
    <scope>NUCLEOTIDE SEQUENCE</scope>
    <source>
        <strain evidence="5">CGMCC 1.12987</strain>
    </source>
</reference>
<dbReference type="SUPFAM" id="SSF47413">
    <property type="entry name" value="lambda repressor-like DNA-binding domains"/>
    <property type="match status" value="1"/>
</dbReference>
<proteinExistence type="predicted"/>
<keyword evidence="2" id="KW-0238">DNA-binding</keyword>
<dbReference type="CDD" id="cd01392">
    <property type="entry name" value="HTH_LacI"/>
    <property type="match status" value="1"/>
</dbReference>
<feature type="domain" description="HTH lacI-type" evidence="4">
    <location>
        <begin position="2"/>
        <end position="56"/>
    </location>
</feature>
<evidence type="ECO:0000256" key="2">
    <source>
        <dbReference type="ARBA" id="ARBA00023125"/>
    </source>
</evidence>
<dbReference type="GO" id="GO:0003700">
    <property type="term" value="F:DNA-binding transcription factor activity"/>
    <property type="evidence" value="ECO:0007669"/>
    <property type="project" value="TreeGrafter"/>
</dbReference>
<dbReference type="InterPro" id="IPR010982">
    <property type="entry name" value="Lambda_DNA-bd_dom_sf"/>
</dbReference>
<dbReference type="Gene3D" id="3.40.50.2300">
    <property type="match status" value="2"/>
</dbReference>
<dbReference type="GO" id="GO:0000976">
    <property type="term" value="F:transcription cis-regulatory region binding"/>
    <property type="evidence" value="ECO:0007669"/>
    <property type="project" value="TreeGrafter"/>
</dbReference>
<evidence type="ECO:0000256" key="1">
    <source>
        <dbReference type="ARBA" id="ARBA00023015"/>
    </source>
</evidence>
<dbReference type="InterPro" id="IPR028082">
    <property type="entry name" value="Peripla_BP_I"/>
</dbReference>
<protein>
    <submittedName>
        <fullName evidence="5">LacI family transcriptional regulator</fullName>
    </submittedName>
</protein>
<dbReference type="InterPro" id="IPR000843">
    <property type="entry name" value="HTH_LacI"/>
</dbReference>
<evidence type="ECO:0000256" key="3">
    <source>
        <dbReference type="ARBA" id="ARBA00023163"/>
    </source>
</evidence>
<reference evidence="5" key="2">
    <citation type="submission" date="2020-09" db="EMBL/GenBank/DDBJ databases">
        <authorList>
            <person name="Sun Q."/>
            <person name="Zhou Y."/>
        </authorList>
    </citation>
    <scope>NUCLEOTIDE SEQUENCE</scope>
    <source>
        <strain evidence="5">CGMCC 1.12987</strain>
    </source>
</reference>
<dbReference type="RefSeq" id="WP_188533284.1">
    <property type="nucleotide sequence ID" value="NZ_BMGR01000019.1"/>
</dbReference>
<organism evidence="5 6">
    <name type="scientific">Paenibacillus abyssi</name>
    <dbReference type="NCBI Taxonomy" id="1340531"/>
    <lineage>
        <taxon>Bacteria</taxon>
        <taxon>Bacillati</taxon>
        <taxon>Bacillota</taxon>
        <taxon>Bacilli</taxon>
        <taxon>Bacillales</taxon>
        <taxon>Paenibacillaceae</taxon>
        <taxon>Paenibacillus</taxon>
    </lineage>
</organism>
<keyword evidence="1" id="KW-0805">Transcription regulation</keyword>
<evidence type="ECO:0000313" key="6">
    <source>
        <dbReference type="Proteomes" id="UP000644756"/>
    </source>
</evidence>
<dbReference type="Pfam" id="PF00356">
    <property type="entry name" value="LacI"/>
    <property type="match status" value="1"/>
</dbReference>
<name>A0A917LH41_9BACL</name>